<dbReference type="CDD" id="cd00590">
    <property type="entry name" value="RRM_SF"/>
    <property type="match status" value="1"/>
</dbReference>
<dbReference type="GO" id="GO:0003723">
    <property type="term" value="F:RNA binding"/>
    <property type="evidence" value="ECO:0007669"/>
    <property type="project" value="UniProtKB-UniRule"/>
</dbReference>
<dbReference type="Gene3D" id="3.30.70.330">
    <property type="match status" value="1"/>
</dbReference>
<evidence type="ECO:0000313" key="4">
    <source>
        <dbReference type="Proteomes" id="UP000799757"/>
    </source>
</evidence>
<dbReference type="Proteomes" id="UP000799757">
    <property type="component" value="Unassembled WGS sequence"/>
</dbReference>
<dbReference type="PROSITE" id="PS50102">
    <property type="entry name" value="RRM"/>
    <property type="match status" value="1"/>
</dbReference>
<dbReference type="SMART" id="SM00360">
    <property type="entry name" value="RRM"/>
    <property type="match status" value="1"/>
</dbReference>
<dbReference type="EMBL" id="MU001889">
    <property type="protein sequence ID" value="KAF2794488.1"/>
    <property type="molecule type" value="Genomic_DNA"/>
</dbReference>
<sequence length="424" mass="48338">MSKEPPSSHHQSSRRLKPYQCLHTPALALRVVATGSAVTAEDEDVPPGRNADNRWNHTVPEPIQSSEVSSRVLLIKNFSSETTESQVREGLFGAFEVIDFLRLTDQTNDTICEQAYILMATRHDAVRAQEIIDGQEFMGRIVGVNIVRHGQFSEVTDCGFLTTLDKYLSDGTPIPIEVYTPHHVIDIWLGTLPSHPSEHTPLSVRPVHGPAVYHDWLDWYEDRGRHFLLELDKYEQQHRTIGLKYHALPYELRHAPAHRDGAAINPTVVDRLSNIYETNQPTHQQRFYGRWLRVRGAVESAVDDIRRMDGSMQTPLLRDTHRRVATGLGSVLGDLRHIGELLESLEQLVETISRRRIHQRSGDPMESLRSKHSSGGSCFRRWVWTFAEVQSLRGVHLPSHVENVAQRLMEEGVEMGRYWRSSVP</sequence>
<keyword evidence="1" id="KW-0694">RNA-binding</keyword>
<evidence type="ECO:0000259" key="2">
    <source>
        <dbReference type="PROSITE" id="PS50102"/>
    </source>
</evidence>
<organism evidence="3 4">
    <name type="scientific">Melanomma pulvis-pyrius CBS 109.77</name>
    <dbReference type="NCBI Taxonomy" id="1314802"/>
    <lineage>
        <taxon>Eukaryota</taxon>
        <taxon>Fungi</taxon>
        <taxon>Dikarya</taxon>
        <taxon>Ascomycota</taxon>
        <taxon>Pezizomycotina</taxon>
        <taxon>Dothideomycetes</taxon>
        <taxon>Pleosporomycetidae</taxon>
        <taxon>Pleosporales</taxon>
        <taxon>Melanommataceae</taxon>
        <taxon>Melanomma</taxon>
    </lineage>
</organism>
<dbReference type="InterPro" id="IPR035979">
    <property type="entry name" value="RBD_domain_sf"/>
</dbReference>
<feature type="domain" description="RRM" evidence="2">
    <location>
        <begin position="71"/>
        <end position="149"/>
    </location>
</feature>
<evidence type="ECO:0000313" key="3">
    <source>
        <dbReference type="EMBL" id="KAF2794488.1"/>
    </source>
</evidence>
<protein>
    <recommendedName>
        <fullName evidence="2">RRM domain-containing protein</fullName>
    </recommendedName>
</protein>
<keyword evidence="4" id="KW-1185">Reference proteome</keyword>
<dbReference type="OrthoDB" id="3799366at2759"/>
<dbReference type="InterPro" id="IPR012677">
    <property type="entry name" value="Nucleotide-bd_a/b_plait_sf"/>
</dbReference>
<accession>A0A6A6XDY5</accession>
<dbReference type="SUPFAM" id="SSF54928">
    <property type="entry name" value="RNA-binding domain, RBD"/>
    <property type="match status" value="1"/>
</dbReference>
<proteinExistence type="predicted"/>
<reference evidence="3" key="1">
    <citation type="journal article" date="2020" name="Stud. Mycol.">
        <title>101 Dothideomycetes genomes: a test case for predicting lifestyles and emergence of pathogens.</title>
        <authorList>
            <person name="Haridas S."/>
            <person name="Albert R."/>
            <person name="Binder M."/>
            <person name="Bloem J."/>
            <person name="Labutti K."/>
            <person name="Salamov A."/>
            <person name="Andreopoulos B."/>
            <person name="Baker S."/>
            <person name="Barry K."/>
            <person name="Bills G."/>
            <person name="Bluhm B."/>
            <person name="Cannon C."/>
            <person name="Castanera R."/>
            <person name="Culley D."/>
            <person name="Daum C."/>
            <person name="Ezra D."/>
            <person name="Gonzalez J."/>
            <person name="Henrissat B."/>
            <person name="Kuo A."/>
            <person name="Liang C."/>
            <person name="Lipzen A."/>
            <person name="Lutzoni F."/>
            <person name="Magnuson J."/>
            <person name="Mondo S."/>
            <person name="Nolan M."/>
            <person name="Ohm R."/>
            <person name="Pangilinan J."/>
            <person name="Park H.-J."/>
            <person name="Ramirez L."/>
            <person name="Alfaro M."/>
            <person name="Sun H."/>
            <person name="Tritt A."/>
            <person name="Yoshinaga Y."/>
            <person name="Zwiers L.-H."/>
            <person name="Turgeon B."/>
            <person name="Goodwin S."/>
            <person name="Spatafora J."/>
            <person name="Crous P."/>
            <person name="Grigoriev I."/>
        </authorList>
    </citation>
    <scope>NUCLEOTIDE SEQUENCE</scope>
    <source>
        <strain evidence="3">CBS 109.77</strain>
    </source>
</reference>
<dbReference type="InterPro" id="IPR000504">
    <property type="entry name" value="RRM_dom"/>
</dbReference>
<gene>
    <name evidence="3" type="ORF">K505DRAFT_336889</name>
</gene>
<dbReference type="AlphaFoldDB" id="A0A6A6XDY5"/>
<name>A0A6A6XDY5_9PLEO</name>
<evidence type="ECO:0000256" key="1">
    <source>
        <dbReference type="PROSITE-ProRule" id="PRU00176"/>
    </source>
</evidence>